<feature type="compositionally biased region" description="Basic and acidic residues" evidence="2">
    <location>
        <begin position="293"/>
        <end position="302"/>
    </location>
</feature>
<feature type="compositionally biased region" description="Low complexity" evidence="2">
    <location>
        <begin position="335"/>
        <end position="354"/>
    </location>
</feature>
<evidence type="ECO:0000256" key="1">
    <source>
        <dbReference type="SAM" id="Coils"/>
    </source>
</evidence>
<name>A0A915NSM0_9BILA</name>
<accession>A0A915NSM0</accession>
<dbReference type="WBParaSite" id="scf7180000421426.g6911">
    <property type="protein sequence ID" value="scf7180000421426.g6911"/>
    <property type="gene ID" value="scf7180000421426.g6911"/>
</dbReference>
<evidence type="ECO:0000256" key="2">
    <source>
        <dbReference type="SAM" id="MobiDB-lite"/>
    </source>
</evidence>
<feature type="compositionally biased region" description="Acidic residues" evidence="2">
    <location>
        <begin position="283"/>
        <end position="292"/>
    </location>
</feature>
<keyword evidence="3" id="KW-1185">Reference proteome</keyword>
<feature type="coiled-coil region" evidence="1">
    <location>
        <begin position="14"/>
        <end position="151"/>
    </location>
</feature>
<organism evidence="3 4">
    <name type="scientific">Meloidogyne floridensis</name>
    <dbReference type="NCBI Taxonomy" id="298350"/>
    <lineage>
        <taxon>Eukaryota</taxon>
        <taxon>Metazoa</taxon>
        <taxon>Ecdysozoa</taxon>
        <taxon>Nematoda</taxon>
        <taxon>Chromadorea</taxon>
        <taxon>Rhabditida</taxon>
        <taxon>Tylenchina</taxon>
        <taxon>Tylenchomorpha</taxon>
        <taxon>Tylenchoidea</taxon>
        <taxon>Meloidogynidae</taxon>
        <taxon>Meloidogyninae</taxon>
        <taxon>Meloidogyne</taxon>
    </lineage>
</organism>
<feature type="coiled-coil region" evidence="1">
    <location>
        <begin position="187"/>
        <end position="228"/>
    </location>
</feature>
<protein>
    <submittedName>
        <fullName evidence="4">Uncharacterized protein</fullName>
    </submittedName>
</protein>
<evidence type="ECO:0000313" key="4">
    <source>
        <dbReference type="WBParaSite" id="scf7180000421426.g6911"/>
    </source>
</evidence>
<dbReference type="AlphaFoldDB" id="A0A915NSM0"/>
<feature type="compositionally biased region" description="Polar residues" evidence="2">
    <location>
        <begin position="249"/>
        <end position="262"/>
    </location>
</feature>
<sequence>MENNWELEQINQSLQGYQLNVLSLSAELQRTKQKLENSEKEIFLKTKEIEELKSELNEFQFVLGIDLKKLEQNISNNKKIKKEEEKLNENNDNKELINLNIQPKDKNINNNDLSEKTRLIVLNNNEQLEAKEKTLKEYRELVEQLKTQNEQQKPLIETTQESKENLPTKIQNPLKTSKEVLIEESRSEQWERRINLLEGRLRLLETENSELENERKRLVDILNKQRERIKNRKNIQTQVNFDDNKIAKQKTTNKTEIEQNQPKNEDLIINPSPISSPIPPQSDNEEEQEEGEETRRESQTEEDKTEGEASGAGSSDSGTVVDDIGQNRGRRRKSIISGSEKLTRSKSSTAATRTIPTRTEIRKPDDLENLELSEEYNSLRERSRISVRPLRSVDSSTIEATLKKENNRILKENSLLNKSNETLKTEAEQLKERLRRAEIHSKAGTELWETRKKHEQAMANIRKRLTEAEARERELHERLERRERHIEQMGRVQSDKLADNDKLNIALRQWRIERDELTKKTIRTEEEKQAINTRYSEAINRLDLLAKENKSLQKRIAHLQQNELKISEQLQQTQKQIIEVEEEKKKELKEINTQTDDLIIPSFSIPPTTPRTFLESEREFNILRESQLNETNKFNKFIEVEERERKLKNENRALIKDLRKAELYQRETAEQLNSLKQKHSQLLEDYNNLFKIGKEFNKKSLLKEDNEIVGIVLLKDKLAARERELELFRRKIIELERKIWHFEMERN</sequence>
<feature type="coiled-coil region" evidence="1">
    <location>
        <begin position="413"/>
        <end position="597"/>
    </location>
</feature>
<feature type="region of interest" description="Disordered" evidence="2">
    <location>
        <begin position="233"/>
        <end position="358"/>
    </location>
</feature>
<dbReference type="Proteomes" id="UP000887560">
    <property type="component" value="Unplaced"/>
</dbReference>
<proteinExistence type="predicted"/>
<evidence type="ECO:0000313" key="3">
    <source>
        <dbReference type="Proteomes" id="UP000887560"/>
    </source>
</evidence>
<reference evidence="4" key="1">
    <citation type="submission" date="2022-11" db="UniProtKB">
        <authorList>
            <consortium name="WormBaseParasite"/>
        </authorList>
    </citation>
    <scope>IDENTIFICATION</scope>
</reference>
<keyword evidence="1" id="KW-0175">Coiled coil</keyword>
<feature type="coiled-coil region" evidence="1">
    <location>
        <begin position="637"/>
        <end position="738"/>
    </location>
</feature>
<feature type="compositionally biased region" description="Low complexity" evidence="2">
    <location>
        <begin position="308"/>
        <end position="322"/>
    </location>
</feature>